<dbReference type="OrthoDB" id="10258924at2759"/>
<dbReference type="STRING" id="45607.A0A2T0FNN2"/>
<gene>
    <name evidence="12" type="ORF">B9G98_04210</name>
</gene>
<dbReference type="Gene3D" id="2.40.30.20">
    <property type="match status" value="2"/>
</dbReference>
<comment type="pathway">
    <text evidence="3">Cofactor biosynthesis; riboflavin biosynthesis; riboflavin from 2-hydroxy-3-oxobutyl phosphate and 5-amino-6-(D-ribitylamino)uracil: step 2/2.</text>
</comment>
<keyword evidence="9" id="KW-0677">Repeat</keyword>
<accession>A0A2T0FNN2</accession>
<dbReference type="PIRSF" id="PIRSF000498">
    <property type="entry name" value="Riboflavin_syn_A"/>
    <property type="match status" value="1"/>
</dbReference>
<dbReference type="Proteomes" id="UP000238350">
    <property type="component" value="Unassembled WGS sequence"/>
</dbReference>
<dbReference type="PANTHER" id="PTHR21098:SF0">
    <property type="entry name" value="RIBOFLAVIN SYNTHASE"/>
    <property type="match status" value="1"/>
</dbReference>
<dbReference type="PROSITE" id="PS51177">
    <property type="entry name" value="LUMAZINE_BIND"/>
    <property type="match status" value="2"/>
</dbReference>
<dbReference type="FunFam" id="2.40.30.20:FF:000004">
    <property type="entry name" value="Riboflavin synthase, alpha subunit"/>
    <property type="match status" value="1"/>
</dbReference>
<evidence type="ECO:0000256" key="6">
    <source>
        <dbReference type="ARBA" id="ARBA00013950"/>
    </source>
</evidence>
<feature type="repeat" description="Lumazine-binding" evidence="10">
    <location>
        <begin position="121"/>
        <end position="220"/>
    </location>
</feature>
<comment type="caution">
    <text evidence="12">The sequence shown here is derived from an EMBL/GenBank/DDBJ whole genome shotgun (WGS) entry which is preliminary data.</text>
</comment>
<dbReference type="RefSeq" id="XP_024666535.1">
    <property type="nucleotide sequence ID" value="XM_024810767.1"/>
</dbReference>
<name>A0A2T0FNN2_9ASCO</name>
<feature type="domain" description="Lumazine-binding" evidence="11">
    <location>
        <begin position="18"/>
        <end position="120"/>
    </location>
</feature>
<dbReference type="GO" id="GO:0004746">
    <property type="term" value="F:riboflavin synthase activity"/>
    <property type="evidence" value="ECO:0007669"/>
    <property type="project" value="UniProtKB-EC"/>
</dbReference>
<feature type="repeat" description="Lumazine-binding" evidence="10">
    <location>
        <begin position="18"/>
        <end position="120"/>
    </location>
</feature>
<evidence type="ECO:0000256" key="10">
    <source>
        <dbReference type="PROSITE-ProRule" id="PRU00524"/>
    </source>
</evidence>
<dbReference type="InterPro" id="IPR023366">
    <property type="entry name" value="ATP_synth_asu-like_sf"/>
</dbReference>
<dbReference type="SUPFAM" id="SSF63380">
    <property type="entry name" value="Riboflavin synthase domain-like"/>
    <property type="match status" value="2"/>
</dbReference>
<evidence type="ECO:0000256" key="3">
    <source>
        <dbReference type="ARBA" id="ARBA00004887"/>
    </source>
</evidence>
<evidence type="ECO:0000256" key="4">
    <source>
        <dbReference type="ARBA" id="ARBA00011233"/>
    </source>
</evidence>
<keyword evidence="13" id="KW-1185">Reference proteome</keyword>
<dbReference type="InterPro" id="IPR017938">
    <property type="entry name" value="Riboflavin_synthase-like_b-brl"/>
</dbReference>
<dbReference type="GO" id="GO:0009231">
    <property type="term" value="P:riboflavin biosynthetic process"/>
    <property type="evidence" value="ECO:0007669"/>
    <property type="project" value="UniProtKB-KW"/>
</dbReference>
<evidence type="ECO:0000256" key="2">
    <source>
        <dbReference type="ARBA" id="ARBA00002803"/>
    </source>
</evidence>
<evidence type="ECO:0000256" key="7">
    <source>
        <dbReference type="ARBA" id="ARBA00022619"/>
    </source>
</evidence>
<feature type="domain" description="Lumazine-binding" evidence="11">
    <location>
        <begin position="121"/>
        <end position="220"/>
    </location>
</feature>
<dbReference type="PANTHER" id="PTHR21098">
    <property type="entry name" value="RIBOFLAVIN SYNTHASE ALPHA CHAIN"/>
    <property type="match status" value="1"/>
</dbReference>
<sequence length="243" mass="26294">MQPYYYVLPRNAAWKLDMFTGIVEALGTVAELQQHDTSKSGGNGVSLTITGASSILGDCHDGDSIAVDGVCLTVTEFDNDSFKVGIAPETLDRTNLGKIAKGQKVNLERAVAGHVRFGGHFVQGHVDTTAEIVNIEADENSLRFTFKVNDPKMLLYIVEKGFIAINGTSLTVTEVDDDKSTFGVMLIAYTQEKVSIALKNVGDTVNIEVDLMGKLVEKQVNAALSNNSSFLDKLVQKHVNKAQ</sequence>
<comment type="catalytic activity">
    <reaction evidence="1">
        <text>2 6,7-dimethyl-8-(1-D-ribityl)lumazine + H(+) = 5-amino-6-(D-ribitylamino)uracil + riboflavin</text>
        <dbReference type="Rhea" id="RHEA:20772"/>
        <dbReference type="ChEBI" id="CHEBI:15378"/>
        <dbReference type="ChEBI" id="CHEBI:15934"/>
        <dbReference type="ChEBI" id="CHEBI:57986"/>
        <dbReference type="ChEBI" id="CHEBI:58201"/>
        <dbReference type="EC" id="2.5.1.9"/>
    </reaction>
</comment>
<dbReference type="GeneID" id="36517958"/>
<dbReference type="AlphaFoldDB" id="A0A2T0FNN2"/>
<dbReference type="FunFam" id="2.40.30.20:FF:000006">
    <property type="entry name" value="Riboflavin synthase, alpha subunit"/>
    <property type="match status" value="1"/>
</dbReference>
<keyword evidence="8" id="KW-0808">Transferase</keyword>
<evidence type="ECO:0000313" key="13">
    <source>
        <dbReference type="Proteomes" id="UP000238350"/>
    </source>
</evidence>
<dbReference type="EMBL" id="NDIQ01000022">
    <property type="protein sequence ID" value="PRT56590.1"/>
    <property type="molecule type" value="Genomic_DNA"/>
</dbReference>
<dbReference type="Pfam" id="PF00677">
    <property type="entry name" value="Lum_binding"/>
    <property type="match status" value="2"/>
</dbReference>
<dbReference type="CDD" id="cd00402">
    <property type="entry name" value="Riboflavin_synthase_like"/>
    <property type="match status" value="1"/>
</dbReference>
<protein>
    <recommendedName>
        <fullName evidence="6">Riboflavin synthase</fullName>
        <ecNumber evidence="5">2.5.1.9</ecNumber>
    </recommendedName>
</protein>
<evidence type="ECO:0000313" key="12">
    <source>
        <dbReference type="EMBL" id="PRT56590.1"/>
    </source>
</evidence>
<proteinExistence type="predicted"/>
<evidence type="ECO:0000256" key="9">
    <source>
        <dbReference type="ARBA" id="ARBA00022737"/>
    </source>
</evidence>
<dbReference type="InterPro" id="IPR026017">
    <property type="entry name" value="Lumazine-bd_dom"/>
</dbReference>
<dbReference type="NCBIfam" id="TIGR00187">
    <property type="entry name" value="ribE"/>
    <property type="match status" value="1"/>
</dbReference>
<evidence type="ECO:0000256" key="5">
    <source>
        <dbReference type="ARBA" id="ARBA00012827"/>
    </source>
</evidence>
<comment type="subunit">
    <text evidence="4">Homotrimer.</text>
</comment>
<dbReference type="InterPro" id="IPR001783">
    <property type="entry name" value="Lumazine-bd"/>
</dbReference>
<dbReference type="NCBIfam" id="NF006767">
    <property type="entry name" value="PRK09289.1"/>
    <property type="match status" value="1"/>
</dbReference>
<organism evidence="12 13">
    <name type="scientific">Wickerhamiella sorbophila</name>
    <dbReference type="NCBI Taxonomy" id="45607"/>
    <lineage>
        <taxon>Eukaryota</taxon>
        <taxon>Fungi</taxon>
        <taxon>Dikarya</taxon>
        <taxon>Ascomycota</taxon>
        <taxon>Saccharomycotina</taxon>
        <taxon>Dipodascomycetes</taxon>
        <taxon>Dipodascales</taxon>
        <taxon>Trichomonascaceae</taxon>
        <taxon>Wickerhamiella</taxon>
    </lineage>
</organism>
<evidence type="ECO:0000256" key="1">
    <source>
        <dbReference type="ARBA" id="ARBA00000968"/>
    </source>
</evidence>
<keyword evidence="7" id="KW-0686">Riboflavin biosynthesis</keyword>
<comment type="function">
    <text evidence="2">Catalyzes the dismutation of two molecules of 6,7-dimethyl-8-ribityllumazine, resulting in the formation of riboflavin and 5-amino-6-(D-ribitylamino)uracil.</text>
</comment>
<evidence type="ECO:0000259" key="11">
    <source>
        <dbReference type="PROSITE" id="PS51177"/>
    </source>
</evidence>
<dbReference type="EC" id="2.5.1.9" evidence="5"/>
<evidence type="ECO:0000256" key="8">
    <source>
        <dbReference type="ARBA" id="ARBA00022679"/>
    </source>
</evidence>
<reference evidence="12 13" key="1">
    <citation type="submission" date="2017-04" db="EMBL/GenBank/DDBJ databases">
        <title>Genome sequencing of [Candida] sorbophila.</title>
        <authorList>
            <person name="Ahn J.O."/>
        </authorList>
    </citation>
    <scope>NUCLEOTIDE SEQUENCE [LARGE SCALE GENOMIC DNA]</scope>
    <source>
        <strain evidence="12 13">DS02</strain>
    </source>
</reference>